<comment type="caution">
    <text evidence="2">The sequence shown here is derived from an EMBL/GenBank/DDBJ whole genome shotgun (WGS) entry which is preliminary data.</text>
</comment>
<protein>
    <submittedName>
        <fullName evidence="2">Uncharacterized protein</fullName>
    </submittedName>
</protein>
<reference evidence="2 3" key="1">
    <citation type="submission" date="2018-02" db="EMBL/GenBank/DDBJ databases">
        <title>Draft genome of wild Prunus yedoensis var. nudiflora.</title>
        <authorList>
            <person name="Baek S."/>
            <person name="Kim J.-H."/>
            <person name="Choi K."/>
            <person name="Kim G.-B."/>
            <person name="Cho A."/>
            <person name="Jang H."/>
            <person name="Shin C.-H."/>
            <person name="Yu H.-J."/>
            <person name="Mun J.-H."/>
        </authorList>
    </citation>
    <scope>NUCLEOTIDE SEQUENCE [LARGE SCALE GENOMIC DNA]</scope>
    <source>
        <strain evidence="3">cv. Jeju island</strain>
        <tissue evidence="2">Leaf</tissue>
    </source>
</reference>
<evidence type="ECO:0000256" key="1">
    <source>
        <dbReference type="SAM" id="MobiDB-lite"/>
    </source>
</evidence>
<keyword evidence="3" id="KW-1185">Reference proteome</keyword>
<gene>
    <name evidence="2" type="ORF">Pyn_07456</name>
</gene>
<evidence type="ECO:0000313" key="3">
    <source>
        <dbReference type="Proteomes" id="UP000250321"/>
    </source>
</evidence>
<sequence length="100" mass="11004">MGVRNPTNPSKGPRENKRKGHTLIISQRIASGAPRKEGKSEIFRKKTCTKNALPATASGFLRMEGDDRVGFGSSSLPAADEWWFLLNLTLSRSEFVGGRK</sequence>
<dbReference type="AlphaFoldDB" id="A0A314XV05"/>
<proteinExistence type="predicted"/>
<dbReference type="Proteomes" id="UP000250321">
    <property type="component" value="Unassembled WGS sequence"/>
</dbReference>
<name>A0A314XV05_PRUYE</name>
<evidence type="ECO:0000313" key="2">
    <source>
        <dbReference type="EMBL" id="PQP97922.1"/>
    </source>
</evidence>
<feature type="region of interest" description="Disordered" evidence="1">
    <location>
        <begin position="1"/>
        <end position="21"/>
    </location>
</feature>
<organism evidence="2 3">
    <name type="scientific">Prunus yedoensis var. nudiflora</name>
    <dbReference type="NCBI Taxonomy" id="2094558"/>
    <lineage>
        <taxon>Eukaryota</taxon>
        <taxon>Viridiplantae</taxon>
        <taxon>Streptophyta</taxon>
        <taxon>Embryophyta</taxon>
        <taxon>Tracheophyta</taxon>
        <taxon>Spermatophyta</taxon>
        <taxon>Magnoliopsida</taxon>
        <taxon>eudicotyledons</taxon>
        <taxon>Gunneridae</taxon>
        <taxon>Pentapetalae</taxon>
        <taxon>rosids</taxon>
        <taxon>fabids</taxon>
        <taxon>Rosales</taxon>
        <taxon>Rosaceae</taxon>
        <taxon>Amygdaloideae</taxon>
        <taxon>Amygdaleae</taxon>
        <taxon>Prunus</taxon>
    </lineage>
</organism>
<dbReference type="EMBL" id="PJQY01001953">
    <property type="protein sequence ID" value="PQP97922.1"/>
    <property type="molecule type" value="Genomic_DNA"/>
</dbReference>
<accession>A0A314XV05</accession>
<feature type="compositionally biased region" description="Polar residues" evidence="1">
    <location>
        <begin position="1"/>
        <end position="10"/>
    </location>
</feature>